<keyword evidence="1" id="KW-0597">Phosphoprotein</keyword>
<dbReference type="Pfam" id="PF00072">
    <property type="entry name" value="Response_reg"/>
    <property type="match status" value="1"/>
</dbReference>
<feature type="domain" description="Response regulatory" evidence="2">
    <location>
        <begin position="3"/>
        <end position="133"/>
    </location>
</feature>
<dbReference type="SUPFAM" id="SSF52172">
    <property type="entry name" value="CheY-like"/>
    <property type="match status" value="1"/>
</dbReference>
<evidence type="ECO:0000313" key="4">
    <source>
        <dbReference type="Proteomes" id="UP001303407"/>
    </source>
</evidence>
<organism evidence="3 4">
    <name type="scientific">Thalassobellus suaedae</name>
    <dbReference type="NCBI Taxonomy" id="3074124"/>
    <lineage>
        <taxon>Bacteria</taxon>
        <taxon>Pseudomonadati</taxon>
        <taxon>Bacteroidota</taxon>
        <taxon>Flavobacteriia</taxon>
        <taxon>Flavobacteriales</taxon>
        <taxon>Flavobacteriaceae</taxon>
        <taxon>Thalassobellus</taxon>
    </lineage>
</organism>
<accession>A0ABY9Y364</accession>
<dbReference type="PROSITE" id="PS50110">
    <property type="entry name" value="RESPONSE_REGULATORY"/>
    <property type="match status" value="1"/>
</dbReference>
<evidence type="ECO:0000256" key="1">
    <source>
        <dbReference type="PROSITE-ProRule" id="PRU00169"/>
    </source>
</evidence>
<dbReference type="Gene3D" id="3.40.50.2300">
    <property type="match status" value="1"/>
</dbReference>
<gene>
    <name evidence="3" type="ORF">RHP49_15505</name>
</gene>
<name>A0ABY9Y364_9FLAO</name>
<dbReference type="EMBL" id="CP134536">
    <property type="protein sequence ID" value="WNH12284.1"/>
    <property type="molecule type" value="Genomic_DNA"/>
</dbReference>
<feature type="modified residue" description="4-aspartylphosphate" evidence="1">
    <location>
        <position position="56"/>
    </location>
</feature>
<evidence type="ECO:0000313" key="3">
    <source>
        <dbReference type="EMBL" id="WNH12284.1"/>
    </source>
</evidence>
<protein>
    <submittedName>
        <fullName evidence="3">Response regulator</fullName>
    </submittedName>
</protein>
<proteinExistence type="predicted"/>
<reference evidence="3 4" key="1">
    <citation type="submission" date="2023-09" db="EMBL/GenBank/DDBJ databases">
        <title>Thalassobella suaedae gen. nov., sp. nov., a marine bacterium of the family Flavobacteriaceae isolated from a halophyte Suaeda japonica.</title>
        <authorList>
            <person name="Lee S.Y."/>
            <person name="Hwang C.Y."/>
        </authorList>
    </citation>
    <scope>NUCLEOTIDE SEQUENCE [LARGE SCALE GENOMIC DNA]</scope>
    <source>
        <strain evidence="3 4">HL-DH10</strain>
    </source>
</reference>
<dbReference type="InterPro" id="IPR011006">
    <property type="entry name" value="CheY-like_superfamily"/>
</dbReference>
<evidence type="ECO:0000259" key="2">
    <source>
        <dbReference type="PROSITE" id="PS50110"/>
    </source>
</evidence>
<dbReference type="Proteomes" id="UP001303407">
    <property type="component" value="Chromosome"/>
</dbReference>
<dbReference type="InterPro" id="IPR001789">
    <property type="entry name" value="Sig_transdc_resp-reg_receiver"/>
</dbReference>
<sequence length="149" mass="17631">MNRILIVEDNEKKIEKLRDFLNEEFPEIAVEEKRSYNSALKEIAINYDNYDLILLDMSMQTYDISNEESGGEPEPLAGKNILKQMYLREIPTKVIVVTMYENYIDGTKIKQLDIELSKNFPDNYFGYIFFSHSNFDWAKKLEQEIKKIL</sequence>
<dbReference type="RefSeq" id="WP_415862265.1">
    <property type="nucleotide sequence ID" value="NZ_CP134536.1"/>
</dbReference>
<keyword evidence="4" id="KW-1185">Reference proteome</keyword>